<dbReference type="Proteomes" id="UP000518752">
    <property type="component" value="Unassembled WGS sequence"/>
</dbReference>
<evidence type="ECO:0008006" key="5">
    <source>
        <dbReference type="Google" id="ProtNLM"/>
    </source>
</evidence>
<dbReference type="PANTHER" id="PTHR31836">
    <property type="match status" value="1"/>
</dbReference>
<evidence type="ECO:0000256" key="2">
    <source>
        <dbReference type="SAM" id="SignalP"/>
    </source>
</evidence>
<feature type="chain" id="PRO_5034889192" description="RlpA-like protein double-psi beta-barrel domain-containing protein" evidence="2">
    <location>
        <begin position="21"/>
        <end position="306"/>
    </location>
</feature>
<dbReference type="EMBL" id="JAACJN010000006">
    <property type="protein sequence ID" value="KAF5392219.1"/>
    <property type="molecule type" value="Genomic_DNA"/>
</dbReference>
<gene>
    <name evidence="3" type="ORF">D9757_001424</name>
</gene>
<keyword evidence="4" id="KW-1185">Reference proteome</keyword>
<protein>
    <recommendedName>
        <fullName evidence="5">RlpA-like protein double-psi beta-barrel domain-containing protein</fullName>
    </recommendedName>
</protein>
<organism evidence="3 4">
    <name type="scientific">Collybiopsis confluens</name>
    <dbReference type="NCBI Taxonomy" id="2823264"/>
    <lineage>
        <taxon>Eukaryota</taxon>
        <taxon>Fungi</taxon>
        <taxon>Dikarya</taxon>
        <taxon>Basidiomycota</taxon>
        <taxon>Agaricomycotina</taxon>
        <taxon>Agaricomycetes</taxon>
        <taxon>Agaricomycetidae</taxon>
        <taxon>Agaricales</taxon>
        <taxon>Marasmiineae</taxon>
        <taxon>Omphalotaceae</taxon>
        <taxon>Collybiopsis</taxon>
    </lineage>
</organism>
<feature type="signal peptide" evidence="2">
    <location>
        <begin position="1"/>
        <end position="20"/>
    </location>
</feature>
<dbReference type="PANTHER" id="PTHR31836:SF24">
    <property type="entry name" value="RLPA-LIKE PROTEIN DOUBLE-PSI BETA-BARREL DOMAIN-CONTAINING PROTEIN"/>
    <property type="match status" value="1"/>
</dbReference>
<dbReference type="CDD" id="cd22191">
    <property type="entry name" value="DPBB_RlpA_EXP_N-like"/>
    <property type="match status" value="1"/>
</dbReference>
<proteinExistence type="predicted"/>
<name>A0A8H5HZ19_9AGAR</name>
<reference evidence="3 4" key="1">
    <citation type="journal article" date="2020" name="ISME J.">
        <title>Uncovering the hidden diversity of litter-decomposition mechanisms in mushroom-forming fungi.</title>
        <authorList>
            <person name="Floudas D."/>
            <person name="Bentzer J."/>
            <person name="Ahren D."/>
            <person name="Johansson T."/>
            <person name="Persson P."/>
            <person name="Tunlid A."/>
        </authorList>
    </citation>
    <scope>NUCLEOTIDE SEQUENCE [LARGE SCALE GENOMIC DNA]</scope>
    <source>
        <strain evidence="3 4">CBS 406.79</strain>
    </source>
</reference>
<dbReference type="SUPFAM" id="SSF50685">
    <property type="entry name" value="Barwin-like endoglucanases"/>
    <property type="match status" value="1"/>
</dbReference>
<dbReference type="InterPro" id="IPR036908">
    <property type="entry name" value="RlpA-like_sf"/>
</dbReference>
<evidence type="ECO:0000313" key="3">
    <source>
        <dbReference type="EMBL" id="KAF5392219.1"/>
    </source>
</evidence>
<dbReference type="AlphaFoldDB" id="A0A8H5HZ19"/>
<evidence type="ECO:0000256" key="1">
    <source>
        <dbReference type="ARBA" id="ARBA00022729"/>
    </source>
</evidence>
<dbReference type="Gene3D" id="2.40.40.10">
    <property type="entry name" value="RlpA-like domain"/>
    <property type="match status" value="1"/>
</dbReference>
<dbReference type="OrthoDB" id="406505at2759"/>
<evidence type="ECO:0000313" key="4">
    <source>
        <dbReference type="Proteomes" id="UP000518752"/>
    </source>
</evidence>
<keyword evidence="1 2" id="KW-0732">Signal</keyword>
<accession>A0A8H5HZ19</accession>
<comment type="caution">
    <text evidence="3">The sequence shown here is derived from an EMBL/GenBank/DDBJ whole genome shotgun (WGS) entry which is preliminary data.</text>
</comment>
<dbReference type="InterPro" id="IPR051477">
    <property type="entry name" value="Expansin_CellWall"/>
</dbReference>
<sequence length="306" mass="30904">MFSFSLAAVTIALSTFSASARVVPRHHAIAARALSVPSTYDQDYLEHYSTYHARYLALGCQYITVTTFSTLAATLCSLSSREPRCKPDATVLSSISASLEGVTSTAAPVSSSAPTVTPSSDAAAASVAAPSPVAAVSSVAAPSPVAAVSNVAAPSPVADVASVAAPSPSSSSDDTLVSTEAWSSSSSSATWSSTSAPATTTAASSNVQTGGFATYFYQNGVAGACGTVHSDNDLIVAMDSAVYNQDICGKSVTITNTANGKSVTAVVADECPTCNNAQSIDLSLATFVTIGEVSTGLLDITWVWNN</sequence>